<evidence type="ECO:0000313" key="1">
    <source>
        <dbReference type="EMBL" id="RMZ96055.1"/>
    </source>
</evidence>
<gene>
    <name evidence="1" type="ORF">BpHYR1_005204</name>
</gene>
<dbReference type="EMBL" id="REGN01012312">
    <property type="protein sequence ID" value="RMZ96055.1"/>
    <property type="molecule type" value="Genomic_DNA"/>
</dbReference>
<name>A0A3M7PAD8_BRAPC</name>
<comment type="caution">
    <text evidence="1">The sequence shown here is derived from an EMBL/GenBank/DDBJ whole genome shotgun (WGS) entry which is preliminary data.</text>
</comment>
<proteinExistence type="predicted"/>
<evidence type="ECO:0000313" key="2">
    <source>
        <dbReference type="Proteomes" id="UP000276133"/>
    </source>
</evidence>
<dbReference type="Proteomes" id="UP000276133">
    <property type="component" value="Unassembled WGS sequence"/>
</dbReference>
<reference evidence="1 2" key="1">
    <citation type="journal article" date="2018" name="Sci. Rep.">
        <title>Genomic signatures of local adaptation to the degree of environmental predictability in rotifers.</title>
        <authorList>
            <person name="Franch-Gras L."/>
            <person name="Hahn C."/>
            <person name="Garcia-Roger E.M."/>
            <person name="Carmona M.J."/>
            <person name="Serra M."/>
            <person name="Gomez A."/>
        </authorList>
    </citation>
    <scope>NUCLEOTIDE SEQUENCE [LARGE SCALE GENOMIC DNA]</scope>
    <source>
        <strain evidence="1">HYR1</strain>
    </source>
</reference>
<accession>A0A3M7PAD8</accession>
<sequence length="70" mass="7988">MFVLEQKSSPCYMICIRGCEDRHTHNIKGNINQIDNVAFENNLGRTSLKKVISVIGKNPLSSKILWNKNK</sequence>
<keyword evidence="2" id="KW-1185">Reference proteome</keyword>
<dbReference type="AlphaFoldDB" id="A0A3M7PAD8"/>
<organism evidence="1 2">
    <name type="scientific">Brachionus plicatilis</name>
    <name type="common">Marine rotifer</name>
    <name type="synonym">Brachionus muelleri</name>
    <dbReference type="NCBI Taxonomy" id="10195"/>
    <lineage>
        <taxon>Eukaryota</taxon>
        <taxon>Metazoa</taxon>
        <taxon>Spiralia</taxon>
        <taxon>Gnathifera</taxon>
        <taxon>Rotifera</taxon>
        <taxon>Eurotatoria</taxon>
        <taxon>Monogononta</taxon>
        <taxon>Pseudotrocha</taxon>
        <taxon>Ploima</taxon>
        <taxon>Brachionidae</taxon>
        <taxon>Brachionus</taxon>
    </lineage>
</organism>
<protein>
    <submittedName>
        <fullName evidence="1">Uncharacterized protein</fullName>
    </submittedName>
</protein>